<keyword evidence="3" id="KW-0805">Transcription regulation</keyword>
<evidence type="ECO:0000256" key="5">
    <source>
        <dbReference type="ARBA" id="ARBA00023242"/>
    </source>
</evidence>
<feature type="region of interest" description="Disordered" evidence="6">
    <location>
        <begin position="150"/>
        <end position="201"/>
    </location>
</feature>
<dbReference type="InterPro" id="IPR008676">
    <property type="entry name" value="MRG"/>
</dbReference>
<dbReference type="Gene3D" id="2.30.30.140">
    <property type="match status" value="1"/>
</dbReference>
<dbReference type="PROSITE" id="PS51640">
    <property type="entry name" value="MRG"/>
    <property type="match status" value="1"/>
</dbReference>
<evidence type="ECO:0000256" key="4">
    <source>
        <dbReference type="ARBA" id="ARBA00023163"/>
    </source>
</evidence>
<dbReference type="PANTHER" id="PTHR10880">
    <property type="entry name" value="MORTALITY FACTOR 4-LIKE PROTEIN"/>
    <property type="match status" value="1"/>
</dbReference>
<feature type="compositionally biased region" description="Basic and acidic residues" evidence="6">
    <location>
        <begin position="191"/>
        <end position="201"/>
    </location>
</feature>
<evidence type="ECO:0000313" key="8">
    <source>
        <dbReference type="EMBL" id="CAK9320419.1"/>
    </source>
</evidence>
<evidence type="ECO:0000256" key="6">
    <source>
        <dbReference type="SAM" id="MobiDB-lite"/>
    </source>
</evidence>
<evidence type="ECO:0000256" key="2">
    <source>
        <dbReference type="ARBA" id="ARBA00022853"/>
    </source>
</evidence>
<dbReference type="InterPro" id="IPR038217">
    <property type="entry name" value="MRG_C_sf"/>
</dbReference>
<evidence type="ECO:0000256" key="1">
    <source>
        <dbReference type="ARBA" id="ARBA00004123"/>
    </source>
</evidence>
<sequence length="370" mass="42080">MTKIGEKKTKKKRKNSGDGSSRSIPHSSGPHASSRGSARASYLAGSLAISECSRMENSSKDDTATDGDMSSGDSPPSNSSLYSEGEKVLAYHGPRIYEAKVQRVELRKKEWRYFLHYLGWNKNWDEWVSVDRLMKCTDENRLKQQALEKGYVEKSSKSGRSAQAKPKNSIDARVEKEDHKNNAPKGKKRKNDSGTKDNQSVEKAIKIQIPSTLRKQLVDDWEFVTQQDKLVKLPRSPTVDDILTKYLEYRSKRDGTITDSLGEVLKGIRCYFDKALPVLLLYNKEREQYHELVIDDVSPSTIYGAEHLLRLFVKLPELLAYVNIEDETQTRLHQKLLDFLKFLQKNQSTFFVSTYEGCKGTEGKGKGKND</sequence>
<dbReference type="InterPro" id="IPR026541">
    <property type="entry name" value="MRG_dom"/>
</dbReference>
<feature type="region of interest" description="Disordered" evidence="6">
    <location>
        <begin position="53"/>
        <end position="83"/>
    </location>
</feature>
<evidence type="ECO:0000256" key="3">
    <source>
        <dbReference type="ARBA" id="ARBA00023015"/>
    </source>
</evidence>
<protein>
    <recommendedName>
        <fullName evidence="7">Chromo domain-containing protein</fullName>
    </recommendedName>
</protein>
<name>A0ABP0YIU4_9ROSI</name>
<feature type="compositionally biased region" description="Polar residues" evidence="6">
    <location>
        <begin position="17"/>
        <end position="36"/>
    </location>
</feature>
<dbReference type="EMBL" id="OZ021738">
    <property type="protein sequence ID" value="CAK9320419.1"/>
    <property type="molecule type" value="Genomic_DNA"/>
</dbReference>
<dbReference type="Gene3D" id="1.10.274.30">
    <property type="entry name" value="MRG domain"/>
    <property type="match status" value="1"/>
</dbReference>
<keyword evidence="4" id="KW-0804">Transcription</keyword>
<proteinExistence type="predicted"/>
<feature type="domain" description="Chromo" evidence="7">
    <location>
        <begin position="81"/>
        <end position="145"/>
    </location>
</feature>
<comment type="subcellular location">
    <subcellularLocation>
        <location evidence="1">Nucleus</location>
    </subcellularLocation>
</comment>
<keyword evidence="5" id="KW-0539">Nucleus</keyword>
<keyword evidence="2" id="KW-0156">Chromatin regulator</keyword>
<dbReference type="SUPFAM" id="SSF54160">
    <property type="entry name" value="Chromo domain-like"/>
    <property type="match status" value="1"/>
</dbReference>
<dbReference type="SMART" id="SM00298">
    <property type="entry name" value="CHROMO"/>
    <property type="match status" value="1"/>
</dbReference>
<dbReference type="Proteomes" id="UP001642487">
    <property type="component" value="Chromosome 4"/>
</dbReference>
<keyword evidence="9" id="KW-1185">Reference proteome</keyword>
<feature type="compositionally biased region" description="Low complexity" evidence="6">
    <location>
        <begin position="66"/>
        <end position="80"/>
    </location>
</feature>
<dbReference type="InterPro" id="IPR000953">
    <property type="entry name" value="Chromo/chromo_shadow_dom"/>
</dbReference>
<evidence type="ECO:0000259" key="7">
    <source>
        <dbReference type="SMART" id="SM00298"/>
    </source>
</evidence>
<gene>
    <name evidence="8" type="ORF">CITCOLO1_LOCUS12467</name>
</gene>
<dbReference type="CDD" id="cd18983">
    <property type="entry name" value="CBD_MSL3_like"/>
    <property type="match status" value="1"/>
</dbReference>
<feature type="region of interest" description="Disordered" evidence="6">
    <location>
        <begin position="1"/>
        <end position="40"/>
    </location>
</feature>
<dbReference type="Pfam" id="PF22732">
    <property type="entry name" value="MSL3_chromo-like"/>
    <property type="match status" value="1"/>
</dbReference>
<organism evidence="8 9">
    <name type="scientific">Citrullus colocynthis</name>
    <name type="common">colocynth</name>
    <dbReference type="NCBI Taxonomy" id="252529"/>
    <lineage>
        <taxon>Eukaryota</taxon>
        <taxon>Viridiplantae</taxon>
        <taxon>Streptophyta</taxon>
        <taxon>Embryophyta</taxon>
        <taxon>Tracheophyta</taxon>
        <taxon>Spermatophyta</taxon>
        <taxon>Magnoliopsida</taxon>
        <taxon>eudicotyledons</taxon>
        <taxon>Gunneridae</taxon>
        <taxon>Pentapetalae</taxon>
        <taxon>rosids</taxon>
        <taxon>fabids</taxon>
        <taxon>Cucurbitales</taxon>
        <taxon>Cucurbitaceae</taxon>
        <taxon>Benincaseae</taxon>
        <taxon>Citrullus</taxon>
    </lineage>
</organism>
<dbReference type="Pfam" id="PF05712">
    <property type="entry name" value="MRG"/>
    <property type="match status" value="1"/>
</dbReference>
<reference evidence="8 9" key="1">
    <citation type="submission" date="2024-03" db="EMBL/GenBank/DDBJ databases">
        <authorList>
            <person name="Gkanogiannis A."/>
            <person name="Becerra Lopez-Lavalle L."/>
        </authorList>
    </citation>
    <scope>NUCLEOTIDE SEQUENCE [LARGE SCALE GENOMIC DNA]</scope>
</reference>
<evidence type="ECO:0000313" key="9">
    <source>
        <dbReference type="Proteomes" id="UP001642487"/>
    </source>
</evidence>
<feature type="compositionally biased region" description="Basic and acidic residues" evidence="6">
    <location>
        <begin position="168"/>
        <end position="181"/>
    </location>
</feature>
<dbReference type="InterPro" id="IPR053820">
    <property type="entry name" value="MSL3_chromo-like"/>
</dbReference>
<accession>A0ABP0YIU4</accession>
<feature type="compositionally biased region" description="Basic and acidic residues" evidence="6">
    <location>
        <begin position="53"/>
        <end position="63"/>
    </location>
</feature>
<dbReference type="InterPro" id="IPR016197">
    <property type="entry name" value="Chromo-like_dom_sf"/>
</dbReference>
<dbReference type="PANTHER" id="PTHR10880:SF15">
    <property type="entry name" value="MSL COMPLEX SUBUNIT 3"/>
    <property type="match status" value="1"/>
</dbReference>